<dbReference type="AlphaFoldDB" id="A0A0B7AM43"/>
<name>A0A0B7AM43_9EUPU</name>
<dbReference type="EMBL" id="HACG01034105">
    <property type="protein sequence ID" value="CEK80970.1"/>
    <property type="molecule type" value="Transcribed_RNA"/>
</dbReference>
<protein>
    <submittedName>
        <fullName evidence="1">Uncharacterized protein</fullName>
    </submittedName>
</protein>
<gene>
    <name evidence="1" type="primary">ORF123658</name>
</gene>
<organism evidence="1">
    <name type="scientific">Arion vulgaris</name>
    <dbReference type="NCBI Taxonomy" id="1028688"/>
    <lineage>
        <taxon>Eukaryota</taxon>
        <taxon>Metazoa</taxon>
        <taxon>Spiralia</taxon>
        <taxon>Lophotrochozoa</taxon>
        <taxon>Mollusca</taxon>
        <taxon>Gastropoda</taxon>
        <taxon>Heterobranchia</taxon>
        <taxon>Euthyneura</taxon>
        <taxon>Panpulmonata</taxon>
        <taxon>Eupulmonata</taxon>
        <taxon>Stylommatophora</taxon>
        <taxon>Helicina</taxon>
        <taxon>Arionoidea</taxon>
        <taxon>Arionidae</taxon>
        <taxon>Arion</taxon>
    </lineage>
</organism>
<sequence length="68" mass="7985">MLFYSDLLSFDFFSPHFILKLNPTIPKKKEKNISTSDSDIHAVFFVVDYVHKHLVFNPSNRFVVQIIV</sequence>
<proteinExistence type="predicted"/>
<evidence type="ECO:0000313" key="1">
    <source>
        <dbReference type="EMBL" id="CEK80970.1"/>
    </source>
</evidence>
<reference evidence="1" key="1">
    <citation type="submission" date="2014-12" db="EMBL/GenBank/DDBJ databases">
        <title>Insight into the proteome of Arion vulgaris.</title>
        <authorList>
            <person name="Aradska J."/>
            <person name="Bulat T."/>
            <person name="Smidak R."/>
            <person name="Sarate P."/>
            <person name="Gangsoo J."/>
            <person name="Sialana F."/>
            <person name="Bilban M."/>
            <person name="Lubec G."/>
        </authorList>
    </citation>
    <scope>NUCLEOTIDE SEQUENCE</scope>
    <source>
        <tissue evidence="1">Skin</tissue>
    </source>
</reference>
<accession>A0A0B7AM43</accession>